<dbReference type="EMBL" id="MLJW01000124">
    <property type="protein sequence ID" value="OIQ98015.1"/>
    <property type="molecule type" value="Genomic_DNA"/>
</dbReference>
<dbReference type="PANTHER" id="PTHR36505:SF1">
    <property type="entry name" value="BLR1072 PROTEIN"/>
    <property type="match status" value="1"/>
</dbReference>
<reference evidence="2" key="1">
    <citation type="submission" date="2016-10" db="EMBL/GenBank/DDBJ databases">
        <title>Sequence of Gallionella enrichment culture.</title>
        <authorList>
            <person name="Poehlein A."/>
            <person name="Muehling M."/>
            <person name="Daniel R."/>
        </authorList>
    </citation>
    <scope>NUCLEOTIDE SEQUENCE</scope>
</reference>
<accession>A0A1J5S1I6</accession>
<proteinExistence type="predicted"/>
<dbReference type="InterPro" id="IPR007055">
    <property type="entry name" value="BON_dom"/>
</dbReference>
<dbReference type="Gene3D" id="2.30.30.240">
    <property type="entry name" value="PRC-barrel domain"/>
    <property type="match status" value="1"/>
</dbReference>
<evidence type="ECO:0000259" key="1">
    <source>
        <dbReference type="Pfam" id="PF04972"/>
    </source>
</evidence>
<dbReference type="AlphaFoldDB" id="A0A1J5S1I6"/>
<dbReference type="InterPro" id="IPR011033">
    <property type="entry name" value="PRC_barrel-like_sf"/>
</dbReference>
<comment type="caution">
    <text evidence="2">The sequence shown here is derived from an EMBL/GenBank/DDBJ whole genome shotgun (WGS) entry which is preliminary data.</text>
</comment>
<sequence length="352" mass="38814">MKLNSQLIAGAILAFGFTSASWANVEPSHVRFGVEKPVNQIEQIEIKNFQDESLGRIVDLGVDLVNARIVEVLVQSDSSLGVGEKIVAVPPLALYPDLANEVYRLNVSTDVFKTAPAIDLFKWEDFGRGDRIEAAYRRFGQVPYFLAKGETSVDAANRPKVALGYVERSSQILDMPVRNFKEQPLGKVWSLSLNITQGKIESVIILAPGNFKTRSVVPAVALSFNDARNGLLLDDSKIEFRDEPRYLLTLAAFGHGAYYQQESYKGPHTTVDLEQGESYVDVDTTVRINREMRAAKIDCRHVEVGTFNGRVTLRGQVATEEDKRRIGVIAIGASSNELVDNQIVVTGSAEAN</sequence>
<name>A0A1J5S1I6_9ZZZZ</name>
<dbReference type="PANTHER" id="PTHR36505">
    <property type="entry name" value="BLR1072 PROTEIN"/>
    <property type="match status" value="1"/>
</dbReference>
<protein>
    <submittedName>
        <fullName evidence="2">PRC-barrel domain protein</fullName>
    </submittedName>
</protein>
<feature type="domain" description="BON" evidence="1">
    <location>
        <begin position="281"/>
        <end position="346"/>
    </location>
</feature>
<dbReference type="SUPFAM" id="SSF50346">
    <property type="entry name" value="PRC-barrel domain"/>
    <property type="match status" value="1"/>
</dbReference>
<evidence type="ECO:0000313" key="2">
    <source>
        <dbReference type="EMBL" id="OIQ98015.1"/>
    </source>
</evidence>
<gene>
    <name evidence="2" type="ORF">GALL_199360</name>
</gene>
<organism evidence="2">
    <name type="scientific">mine drainage metagenome</name>
    <dbReference type="NCBI Taxonomy" id="410659"/>
    <lineage>
        <taxon>unclassified sequences</taxon>
        <taxon>metagenomes</taxon>
        <taxon>ecological metagenomes</taxon>
    </lineage>
</organism>
<dbReference type="Pfam" id="PF04972">
    <property type="entry name" value="BON"/>
    <property type="match status" value="1"/>
</dbReference>